<dbReference type="PRINTS" id="PR00508">
    <property type="entry name" value="S21N4MTFRASE"/>
</dbReference>
<dbReference type="InterPro" id="IPR029063">
    <property type="entry name" value="SAM-dependent_MTases_sf"/>
</dbReference>
<dbReference type="InterPro" id="IPR002941">
    <property type="entry name" value="DNA_methylase_N4/N6"/>
</dbReference>
<name>A0A086XQS3_9RHOB</name>
<dbReference type="GO" id="GO:0009007">
    <property type="term" value="F:site-specific DNA-methyltransferase (adenine-specific) activity"/>
    <property type="evidence" value="ECO:0007669"/>
    <property type="project" value="UniProtKB-EC"/>
</dbReference>
<protein>
    <recommendedName>
        <fullName evidence="4">Methyltransferase</fullName>
        <ecNumber evidence="4">2.1.1.-</ecNumber>
    </recommendedName>
</protein>
<evidence type="ECO:0000256" key="2">
    <source>
        <dbReference type="ARBA" id="ARBA00022679"/>
    </source>
</evidence>
<comment type="catalytic activity">
    <reaction evidence="3">
        <text>a 2'-deoxyadenosine in DNA + S-adenosyl-L-methionine = an N(6)-methyl-2'-deoxyadenosine in DNA + S-adenosyl-L-homocysteine + H(+)</text>
        <dbReference type="Rhea" id="RHEA:15197"/>
        <dbReference type="Rhea" id="RHEA-COMP:12418"/>
        <dbReference type="Rhea" id="RHEA-COMP:12419"/>
        <dbReference type="ChEBI" id="CHEBI:15378"/>
        <dbReference type="ChEBI" id="CHEBI:57856"/>
        <dbReference type="ChEBI" id="CHEBI:59789"/>
        <dbReference type="ChEBI" id="CHEBI:90615"/>
        <dbReference type="ChEBI" id="CHEBI:90616"/>
        <dbReference type="EC" id="2.1.1.72"/>
    </reaction>
</comment>
<keyword evidence="1 7" id="KW-0489">Methyltransferase</keyword>
<dbReference type="Pfam" id="PF01555">
    <property type="entry name" value="N6_N4_Mtase"/>
    <property type="match status" value="1"/>
</dbReference>
<dbReference type="Gene3D" id="3.40.50.150">
    <property type="entry name" value="Vaccinia Virus protein VP39"/>
    <property type="match status" value="2"/>
</dbReference>
<dbReference type="EMBL" id="JFZB01000051">
    <property type="protein sequence ID" value="KFI24373.1"/>
    <property type="molecule type" value="Genomic_DNA"/>
</dbReference>
<comment type="caution">
    <text evidence="7">The sequence shown here is derived from an EMBL/GenBank/DDBJ whole genome shotgun (WGS) entry which is preliminary data.</text>
</comment>
<dbReference type="REBASE" id="125113">
    <property type="entry name" value="M.PenDW29ORF10555P"/>
</dbReference>
<feature type="region of interest" description="Disordered" evidence="5">
    <location>
        <begin position="21"/>
        <end position="42"/>
    </location>
</feature>
<evidence type="ECO:0000256" key="3">
    <source>
        <dbReference type="ARBA" id="ARBA00047942"/>
    </source>
</evidence>
<keyword evidence="8" id="KW-1185">Reference proteome</keyword>
<dbReference type="GO" id="GO:0003677">
    <property type="term" value="F:DNA binding"/>
    <property type="evidence" value="ECO:0007669"/>
    <property type="project" value="InterPro"/>
</dbReference>
<keyword evidence="2 7" id="KW-0808">Transferase</keyword>
<dbReference type="GO" id="GO:0032259">
    <property type="term" value="P:methylation"/>
    <property type="evidence" value="ECO:0007669"/>
    <property type="project" value="UniProtKB-KW"/>
</dbReference>
<dbReference type="AlphaFoldDB" id="A0A086XQS3"/>
<dbReference type="EC" id="2.1.1.-" evidence="4"/>
<evidence type="ECO:0000259" key="6">
    <source>
        <dbReference type="Pfam" id="PF01555"/>
    </source>
</evidence>
<dbReference type="Proteomes" id="UP000028824">
    <property type="component" value="Unassembled WGS sequence"/>
</dbReference>
<proteinExistence type="inferred from homology"/>
<evidence type="ECO:0000256" key="1">
    <source>
        <dbReference type="ARBA" id="ARBA00022603"/>
    </source>
</evidence>
<dbReference type="InterPro" id="IPR001091">
    <property type="entry name" value="RM_Methyltransferase"/>
</dbReference>
<dbReference type="SUPFAM" id="SSF53335">
    <property type="entry name" value="S-adenosyl-L-methionine-dependent methyltransferases"/>
    <property type="match status" value="1"/>
</dbReference>
<accession>A0A086XQS3</accession>
<sequence length="327" mass="34861">MAKGPARTFGQDLMRGEHVVGAGSTSQQAAPQNGGVLMPSHTSGDPSFYAKKRAKEAELGRELTTEEFLADHYAASDAPTASGTSIFDPVLCEIAYRWFCPPGGTVLDPFAGGSVRGIVAARLGRPYVGIELRAEQVAANQAQADLAGAPAPRWIAGDSRDLAGLAAGIEADLVFSCPPYWNLERYSDDPSDLSSMPLADFMKAQGEIIAQAVARLRPNRFAVWVIGDVRDADGFFVNLPGLTVEAFEAAGARFYNDAILVTAVGSLPIRVGRQFTAARKLGRTHQNVLVFCKGDPRKATEACGPVEFGEIEGPDTDDEAPYPEDDQ</sequence>
<dbReference type="eggNOG" id="COG0863">
    <property type="taxonomic scope" value="Bacteria"/>
</dbReference>
<evidence type="ECO:0000313" key="7">
    <source>
        <dbReference type="EMBL" id="KFI24373.1"/>
    </source>
</evidence>
<dbReference type="GO" id="GO:0008170">
    <property type="term" value="F:N-methyltransferase activity"/>
    <property type="evidence" value="ECO:0007669"/>
    <property type="project" value="InterPro"/>
</dbReference>
<comment type="similarity">
    <text evidence="4">Belongs to the N(4)/N(6)-methyltransferase family.</text>
</comment>
<dbReference type="CDD" id="cd02440">
    <property type="entry name" value="AdoMet_MTases"/>
    <property type="match status" value="1"/>
</dbReference>
<feature type="region of interest" description="Disordered" evidence="5">
    <location>
        <begin position="305"/>
        <end position="327"/>
    </location>
</feature>
<feature type="compositionally biased region" description="Acidic residues" evidence="5">
    <location>
        <begin position="309"/>
        <end position="327"/>
    </location>
</feature>
<gene>
    <name evidence="7" type="ORF">CG50_10555</name>
</gene>
<evidence type="ECO:0000256" key="5">
    <source>
        <dbReference type="SAM" id="MobiDB-lite"/>
    </source>
</evidence>
<dbReference type="RefSeq" id="WP_036640087.1">
    <property type="nucleotide sequence ID" value="NZ_JFZB01000051.1"/>
</dbReference>
<feature type="domain" description="DNA methylase N-4/N-6" evidence="6">
    <location>
        <begin position="99"/>
        <end position="138"/>
    </location>
</feature>
<dbReference type="STRING" id="1105367.CG50_10555"/>
<dbReference type="OrthoDB" id="7806498at2"/>
<evidence type="ECO:0000313" key="8">
    <source>
        <dbReference type="Proteomes" id="UP000028824"/>
    </source>
</evidence>
<reference evidence="7 8" key="1">
    <citation type="submission" date="2014-03" db="EMBL/GenBank/DDBJ databases">
        <title>Genome of Paenirhodobacter enshiensis DW2-9.</title>
        <authorList>
            <person name="Wang D."/>
            <person name="Wang G."/>
        </authorList>
    </citation>
    <scope>NUCLEOTIDE SEQUENCE [LARGE SCALE GENOMIC DNA]</scope>
    <source>
        <strain evidence="7 8">DW2-9</strain>
    </source>
</reference>
<evidence type="ECO:0000256" key="4">
    <source>
        <dbReference type="RuleBase" id="RU362026"/>
    </source>
</evidence>
<organism evidence="7 8">
    <name type="scientific">Paenirhodobacter enshiensis</name>
    <dbReference type="NCBI Taxonomy" id="1105367"/>
    <lineage>
        <taxon>Bacteria</taxon>
        <taxon>Pseudomonadati</taxon>
        <taxon>Pseudomonadota</taxon>
        <taxon>Alphaproteobacteria</taxon>
        <taxon>Rhodobacterales</taxon>
        <taxon>Rhodobacter group</taxon>
        <taxon>Paenirhodobacter</taxon>
    </lineage>
</organism>